<sequence length="2627" mass="291625">MPSEQAVHALMTAHDIDLPALSPASSSTTSPLYPNLLASIFSTFSEPSPTSSILSSDLSSLPPSTVSLHPPNSKDAYLCLLLASEVWPELPLDCKRRTLDVLYTLLQPSSPLTGSSTTSTHHTSLLYSVVRFHCSFTNATGGKNIINVMLARMDQPDEPSHQIIRLLGILCKATITSVQLKSLLSLLPSSPSFRIQTLLALRSMAEEGSGYLAASPTTFFNFGGRGSGMYLSDDAKRRKWPLSSHYRFCLWVRAERFSSTDPITLVEISSGGGGYVKVGLEVESSDGATLWVEEGEDGGKKEARERTKLSNCLLHTTQWYFISISHTNPKFRSFFTSSKPTLQISINDKIHQSTPSPFPAKISGNINTLTIGSNFDGQMSPIFILSSPISPHSVTSIMTSTSNSTSFHAPLDTTSNADTSNSFAMVYDPSRTSSERRYADQALDVHSGLHLKLRPNTQAWVLSKAKDVINSIGGIQTFLPLFKTLSTSKYDPSAASTAEPIIPTLFFLLASFLRSSPINQASLYNCGGIEIIEAALSEARSDENMLVCRYDRSKATNLVDSLMDLRSAVTSHPALESLIFSRLLFNIPLWLSPTSSSTSSPRNLPGVALHAALLPILSALCQQEPSKVHDFVTTECLIKYFEMSLTLPSVPTPDPPPKLFTRSVKVKLPPQSPPTAAEKAHISSILLGMAITSIKVQAFPEDISPLLNFISFNLDKEFEIATDILENNPNPFDPPDVNVRIPGSPRHDIYVATKNALLGFLYLLKLPSPPPSLFSSIETIFAKSQSTIMSWILTSLVNSYDDAIRGIGIRILTTYVDRYQSMSAIQIPHGLLGGDSPLGSPPPTPSSSQTHRKLSLLSSTFSSVKSGIGKVGETVTNTINSNLNNSALLSNKIDTRIAYKLLWHRCRTHRMRLGTETHDALIDMILIGDSEGNGIGGGRRSSVLREVIAADKILGGGFLFEGGNLYSHASAVIDDTKTLRSQDCLAVVLRLLRFLPPRMKEKWLFELLTLMRVSPNSIAAIVKTNDWQSHLFTLISDIFEESKDSKFLPALPKETANRADETSDASDALMTSIRNKRDSVEAADEVKRFASRNSNHSDPNSLLREWSTEEKETLPTPPTEDPTLTPSPNPTRTPPSSQTNAVDTTMRFDLAMKLYSMLLAHSVRQGGEHAFKALESAASLQRICVNGSDVFCVVFSHIMSDLTDNGTVVNLDELMSVARSGSDPSSAIQRNKALKQSASIVTAAASSEGSNVNMGAAIKQWRSLCHLTVVNVAIVTKLGFGAAELLNWQPKQTTESPLTPSTSAAPPETSPLEGMGGIRLPQSNISPLNLSTCKDARVISTTIAAQLLSLLDAFIFPSDNKKLGKTYGMALVRATDSRLGQSQGPLLASLIRLSVLLLTHLEPCSLRFLHACGRLRTFSRWLLSLIRENGAAIGGINTPYTEATAYLDRLALIVVLHAHRALEKCARLLTIFERNEKLFQRPEDRKKTIRRVMKAAHELREILSQMAKDQGELLRTSLAPRAREDLIAALWPGGGDKDGTEIILRKFLNSTWVRRWHDVNTTKDGELLPEMVSNGQVHEGNVSGVAGRKAIADLVNEGKQIVKDYDQALNSSFEEYRENQKNWADTDKVRDLEDDGDRVIDRFMILKRQREAYLSQGDKRRVALGKSLYKKVEAVLSAPWSFWSTEKARGHWMLSHFSDRLHRSILLEPNPHFDDHKQASYQGGLERDKEKAERERRERQEEMVRKAALKAGGVQEEVEDEEGEGDEGTEGDQVDDSIREDEEGDEDEEDASEFYMIQEDESKDEHSWAKQNFVWERREKVVMFCEVINVTPSQSVRGNLLLTTHNIYFHPEKILGNKVGDAEEPALGSQGDEKDCRWQLNRIVKVYGRRYILRPQAVEVFFCDTHEIFISFEGGSKIRDKFWSKLRAQNCPMLSHFGRQTLSPRAAFSRSKATDLWKRRKMSNFEYIMRLNMFAGRSFNDITQYPVFPWVLKDYDSEEIDLSDEKVYRDLSKPIGALNENRLNQLLERFNDMDGFDENFRFLYGSHYSSPGIVLHFLLRQEPFTTMAIDLQGGRFDCPDRLFFDISSSWNCCQTNSGDFKELIPELFFCPEVLMNTNDFPLGQLQDKRGKVDDVRLPKWAKGSPHEFIRIQREALESEYVSNNLHSWIDLIFGYKQRGNEAIKANNLFHRLSYEGAVDLDKIEDSMERKGAEAHIMNFGQTPAQLMTRRDGRHPKRQLDTECWSTFCCTSERLKNLKSYVPAKQYGVNGDRGRVAAINLHGETCRVVYEDMTVGIYSFSTTDSTGFPFSLKMKELSEISHRGYRRGRNGRRAAFGFIVTSAGNAGGEGEDKDGDEVEDVVACAAGFWDRELKICKVQGKKKSLLESTNGGHTGEISALVNDGPFVITGGVDSTIRVYIYKNDLLADALSGVKRAAGEEGDLRQVHVLWGHTGEVRSIDICTVSDVIVSGDDQGVVCVNALRRGQFVRLLNAGEGKAGVTCVKVGQYGEFVVLLDDQTMAVFTVNGTRLCSTTDIDVNCIELSSDGKYVIGGGDGFVKFWRMSDLSMAREVEVPGDVSCILCTPADNSVDQYMLVGFESGAMAIMTDPKHRLHCLNQQLHSLPWFDT</sequence>
<evidence type="ECO:0000259" key="4">
    <source>
        <dbReference type="PROSITE" id="PS50197"/>
    </source>
</evidence>
<dbReference type="SMART" id="SM00320">
    <property type="entry name" value="WD40"/>
    <property type="match status" value="4"/>
</dbReference>
<dbReference type="InterPro" id="IPR046851">
    <property type="entry name" value="NBCH_WD40"/>
</dbReference>
<evidence type="ECO:0000256" key="1">
    <source>
        <dbReference type="ARBA" id="ARBA00022574"/>
    </source>
</evidence>
<reference evidence="7" key="1">
    <citation type="journal article" date="2023" name="Commun. Biol.">
        <title>Genome analysis of Parmales, the sister group of diatoms, reveals the evolutionary specialization of diatoms from phago-mixotrophs to photoautotrophs.</title>
        <authorList>
            <person name="Ban H."/>
            <person name="Sato S."/>
            <person name="Yoshikawa S."/>
            <person name="Yamada K."/>
            <person name="Nakamura Y."/>
            <person name="Ichinomiya M."/>
            <person name="Sato N."/>
            <person name="Blanc-Mathieu R."/>
            <person name="Endo H."/>
            <person name="Kuwata A."/>
            <person name="Ogata H."/>
        </authorList>
    </citation>
    <scope>NUCLEOTIDE SEQUENCE [LARGE SCALE GENOMIC DNA]</scope>
</reference>
<evidence type="ECO:0000313" key="6">
    <source>
        <dbReference type="EMBL" id="GMI26027.1"/>
    </source>
</evidence>
<feature type="domain" description="BEACH-type PH" evidence="5">
    <location>
        <begin position="1816"/>
        <end position="1927"/>
    </location>
</feature>
<dbReference type="Pfam" id="PF02138">
    <property type="entry name" value="Beach"/>
    <property type="match status" value="1"/>
</dbReference>
<protein>
    <recommendedName>
        <fullName evidence="8">Beach-domain-containing protein</fullName>
    </recommendedName>
</protein>
<dbReference type="Gene3D" id="2.30.29.30">
    <property type="entry name" value="Pleckstrin-homology domain (PH domain)/Phosphotyrosine-binding domain (PTB)"/>
    <property type="match status" value="1"/>
</dbReference>
<dbReference type="PROSITE" id="PS50197">
    <property type="entry name" value="BEACH"/>
    <property type="match status" value="1"/>
</dbReference>
<evidence type="ECO:0000313" key="7">
    <source>
        <dbReference type="Proteomes" id="UP001165065"/>
    </source>
</evidence>
<dbReference type="InterPro" id="IPR000409">
    <property type="entry name" value="BEACH_dom"/>
</dbReference>
<dbReference type="SMART" id="SM01026">
    <property type="entry name" value="Beach"/>
    <property type="match status" value="1"/>
</dbReference>
<dbReference type="InterPro" id="IPR031570">
    <property type="entry name" value="NBEA/BDCP_DUF4704"/>
</dbReference>
<evidence type="ECO:0000256" key="3">
    <source>
        <dbReference type="SAM" id="MobiDB-lite"/>
    </source>
</evidence>
<feature type="region of interest" description="Disordered" evidence="3">
    <location>
        <begin position="1292"/>
        <end position="1317"/>
    </location>
</feature>
<organism evidence="6 7">
    <name type="scientific">Triparma columacea</name>
    <dbReference type="NCBI Taxonomy" id="722753"/>
    <lineage>
        <taxon>Eukaryota</taxon>
        <taxon>Sar</taxon>
        <taxon>Stramenopiles</taxon>
        <taxon>Ochrophyta</taxon>
        <taxon>Bolidophyceae</taxon>
        <taxon>Parmales</taxon>
        <taxon>Triparmaceae</taxon>
        <taxon>Triparma</taxon>
    </lineage>
</organism>
<dbReference type="InterPro" id="IPR011993">
    <property type="entry name" value="PH-like_dom_sf"/>
</dbReference>
<gene>
    <name evidence="6" type="ORF">TrCOL_g4613</name>
</gene>
<dbReference type="EMBL" id="BRYA01000621">
    <property type="protein sequence ID" value="GMI26027.1"/>
    <property type="molecule type" value="Genomic_DNA"/>
</dbReference>
<dbReference type="Pfam" id="PF20426">
    <property type="entry name" value="NBCH_WD40"/>
    <property type="match status" value="1"/>
</dbReference>
<dbReference type="PANTHER" id="PTHR13743:SF163">
    <property type="entry name" value="BEACH DOMAIN-CONTAINING PROTEIN"/>
    <property type="match status" value="1"/>
</dbReference>
<feature type="compositionally biased region" description="Low complexity" evidence="3">
    <location>
        <begin position="1293"/>
        <end position="1312"/>
    </location>
</feature>
<dbReference type="Gene3D" id="1.10.1540.10">
    <property type="entry name" value="BEACH domain"/>
    <property type="match status" value="1"/>
</dbReference>
<evidence type="ECO:0008006" key="8">
    <source>
        <dbReference type="Google" id="ProtNLM"/>
    </source>
</evidence>
<feature type="compositionally biased region" description="Polar residues" evidence="3">
    <location>
        <begin position="1091"/>
        <end position="1100"/>
    </location>
</feature>
<dbReference type="InterPro" id="IPR013320">
    <property type="entry name" value="ConA-like_dom_sf"/>
</dbReference>
<feature type="region of interest" description="Disordered" evidence="3">
    <location>
        <begin position="1087"/>
        <end position="1142"/>
    </location>
</feature>
<accession>A0A9W7G0F4</accession>
<feature type="compositionally biased region" description="Pro residues" evidence="3">
    <location>
        <begin position="1115"/>
        <end position="1133"/>
    </location>
</feature>
<dbReference type="InterPro" id="IPR050865">
    <property type="entry name" value="BEACH_Domain"/>
</dbReference>
<dbReference type="Pfam" id="PF15787">
    <property type="entry name" value="DUF4704"/>
    <property type="match status" value="1"/>
</dbReference>
<feature type="region of interest" description="Disordered" evidence="3">
    <location>
        <begin position="1712"/>
        <end position="1790"/>
    </location>
</feature>
<dbReference type="InterPro" id="IPR001680">
    <property type="entry name" value="WD40_rpt"/>
</dbReference>
<dbReference type="FunFam" id="1.10.1540.10:FF:000001">
    <property type="entry name" value="neurobeachin isoform X1"/>
    <property type="match status" value="1"/>
</dbReference>
<keyword evidence="2" id="KW-0677">Repeat</keyword>
<dbReference type="Gene3D" id="2.130.10.10">
    <property type="entry name" value="YVTN repeat-like/Quinoprotein amine dehydrogenase"/>
    <property type="match status" value="1"/>
</dbReference>
<evidence type="ECO:0000259" key="5">
    <source>
        <dbReference type="PROSITE" id="PS51783"/>
    </source>
</evidence>
<dbReference type="SUPFAM" id="SSF50978">
    <property type="entry name" value="WD40 repeat-like"/>
    <property type="match status" value="1"/>
</dbReference>
<name>A0A9W7G0F4_9STRA</name>
<keyword evidence="1" id="KW-0853">WD repeat</keyword>
<dbReference type="InterPro" id="IPR023362">
    <property type="entry name" value="PH-BEACH_dom"/>
</dbReference>
<keyword evidence="7" id="KW-1185">Reference proteome</keyword>
<dbReference type="SUPFAM" id="SSF81837">
    <property type="entry name" value="BEACH domain"/>
    <property type="match status" value="1"/>
</dbReference>
<dbReference type="CDD" id="cd06071">
    <property type="entry name" value="Beach"/>
    <property type="match status" value="1"/>
</dbReference>
<dbReference type="OrthoDB" id="26681at2759"/>
<feature type="compositionally biased region" description="Acidic residues" evidence="3">
    <location>
        <begin position="1756"/>
        <end position="1790"/>
    </location>
</feature>
<dbReference type="InterPro" id="IPR036372">
    <property type="entry name" value="BEACH_dom_sf"/>
</dbReference>
<dbReference type="PROSITE" id="PS51783">
    <property type="entry name" value="PH_BEACH"/>
    <property type="match status" value="1"/>
</dbReference>
<dbReference type="InterPro" id="IPR036322">
    <property type="entry name" value="WD40_repeat_dom_sf"/>
</dbReference>
<dbReference type="InterPro" id="IPR015943">
    <property type="entry name" value="WD40/YVTN_repeat-like_dom_sf"/>
</dbReference>
<feature type="compositionally biased region" description="Basic and acidic residues" evidence="3">
    <location>
        <begin position="1725"/>
        <end position="1745"/>
    </location>
</feature>
<dbReference type="PANTHER" id="PTHR13743">
    <property type="entry name" value="BEIGE/BEACH-RELATED"/>
    <property type="match status" value="1"/>
</dbReference>
<comment type="caution">
    <text evidence="6">The sequence shown here is derived from an EMBL/GenBank/DDBJ whole genome shotgun (WGS) entry which is preliminary data.</text>
</comment>
<feature type="domain" description="BEACH" evidence="4">
    <location>
        <begin position="1942"/>
        <end position="2237"/>
    </location>
</feature>
<proteinExistence type="predicted"/>
<dbReference type="SUPFAM" id="SSF49899">
    <property type="entry name" value="Concanavalin A-like lectins/glucanases"/>
    <property type="match status" value="1"/>
</dbReference>
<dbReference type="SUPFAM" id="SSF50729">
    <property type="entry name" value="PH domain-like"/>
    <property type="match status" value="1"/>
</dbReference>
<evidence type="ECO:0000256" key="2">
    <source>
        <dbReference type="ARBA" id="ARBA00022737"/>
    </source>
</evidence>
<dbReference type="Pfam" id="PF14844">
    <property type="entry name" value="PH_BEACH"/>
    <property type="match status" value="1"/>
</dbReference>
<dbReference type="Proteomes" id="UP001165065">
    <property type="component" value="Unassembled WGS sequence"/>
</dbReference>
<feature type="region of interest" description="Disordered" evidence="3">
    <location>
        <begin position="833"/>
        <end position="852"/>
    </location>
</feature>